<dbReference type="SUPFAM" id="SSF48498">
    <property type="entry name" value="Tetracyclin repressor-like, C-terminal domain"/>
    <property type="match status" value="1"/>
</dbReference>
<dbReference type="GO" id="GO:0003700">
    <property type="term" value="F:DNA-binding transcription factor activity"/>
    <property type="evidence" value="ECO:0007669"/>
    <property type="project" value="TreeGrafter"/>
</dbReference>
<dbReference type="PANTHER" id="PTHR30055">
    <property type="entry name" value="HTH-TYPE TRANSCRIPTIONAL REGULATOR RUTR"/>
    <property type="match status" value="1"/>
</dbReference>
<dbReference type="InterPro" id="IPR036271">
    <property type="entry name" value="Tet_transcr_reg_TetR-rel_C_sf"/>
</dbReference>
<sequence length="214" mass="23691">MAGARRRGEELEDALLTAAWAELLEVGYPRLTMENVAARAGTSKPVIYRRWPTRPKLVIAALAHNLPLEEADIDTGSLRGDLIELVGRGIRRYRGVPGDTLPGLITETFRDPEVFAELRSRLRQGEVVELVRPTLTRAVARGELLTDQCGDRVLRLPFDLLRSETLVYGVMVDDPTITAIIDDIVLPVIHTHCGTPASRAQTDIRPAPERDSRG</sequence>
<evidence type="ECO:0000256" key="2">
    <source>
        <dbReference type="ARBA" id="ARBA00023125"/>
    </source>
</evidence>
<dbReference type="OrthoDB" id="9796019at2"/>
<reference evidence="6 7" key="1">
    <citation type="submission" date="2018-08" db="EMBL/GenBank/DDBJ databases">
        <title>Genomic Encyclopedia of Archaeal and Bacterial Type Strains, Phase II (KMG-II): from individual species to whole genera.</title>
        <authorList>
            <person name="Goeker M."/>
        </authorList>
    </citation>
    <scope>NUCLEOTIDE SEQUENCE [LARGE SCALE GENOMIC DNA]</scope>
    <source>
        <strain evidence="6 7">DSM 45791</strain>
    </source>
</reference>
<feature type="DNA-binding region" description="H-T-H motif" evidence="4">
    <location>
        <begin position="32"/>
        <end position="51"/>
    </location>
</feature>
<evidence type="ECO:0000259" key="5">
    <source>
        <dbReference type="PROSITE" id="PS50977"/>
    </source>
</evidence>
<dbReference type="InterPro" id="IPR011075">
    <property type="entry name" value="TetR_C"/>
</dbReference>
<name>A0A3E0HPV5_9PSEU</name>
<keyword evidence="7" id="KW-1185">Reference proteome</keyword>
<gene>
    <name evidence="6" type="ORF">BCF44_105451</name>
</gene>
<evidence type="ECO:0000256" key="3">
    <source>
        <dbReference type="ARBA" id="ARBA00023163"/>
    </source>
</evidence>
<accession>A0A3E0HPV5</accession>
<comment type="caution">
    <text evidence="6">The sequence shown here is derived from an EMBL/GenBank/DDBJ whole genome shotgun (WGS) entry which is preliminary data.</text>
</comment>
<dbReference type="GO" id="GO:0000976">
    <property type="term" value="F:transcription cis-regulatory region binding"/>
    <property type="evidence" value="ECO:0007669"/>
    <property type="project" value="TreeGrafter"/>
</dbReference>
<evidence type="ECO:0000256" key="1">
    <source>
        <dbReference type="ARBA" id="ARBA00023015"/>
    </source>
</evidence>
<dbReference type="Gene3D" id="1.10.357.10">
    <property type="entry name" value="Tetracycline Repressor, domain 2"/>
    <property type="match status" value="1"/>
</dbReference>
<evidence type="ECO:0000256" key="4">
    <source>
        <dbReference type="PROSITE-ProRule" id="PRU00335"/>
    </source>
</evidence>
<keyword evidence="2 4" id="KW-0238">DNA-binding</keyword>
<evidence type="ECO:0000313" key="7">
    <source>
        <dbReference type="Proteomes" id="UP000256269"/>
    </source>
</evidence>
<proteinExistence type="predicted"/>
<dbReference type="Gene3D" id="1.10.10.60">
    <property type="entry name" value="Homeodomain-like"/>
    <property type="match status" value="1"/>
</dbReference>
<dbReference type="RefSeq" id="WP_116175340.1">
    <property type="nucleotide sequence ID" value="NZ_CP144375.1"/>
</dbReference>
<keyword evidence="1" id="KW-0805">Transcription regulation</keyword>
<dbReference type="AlphaFoldDB" id="A0A3E0HPV5"/>
<dbReference type="PROSITE" id="PS50977">
    <property type="entry name" value="HTH_TETR_2"/>
    <property type="match status" value="1"/>
</dbReference>
<dbReference type="InterPro" id="IPR050109">
    <property type="entry name" value="HTH-type_TetR-like_transc_reg"/>
</dbReference>
<protein>
    <submittedName>
        <fullName evidence="6">AcrR family transcriptional regulator</fullName>
    </submittedName>
</protein>
<dbReference type="PANTHER" id="PTHR30055:SF148">
    <property type="entry name" value="TETR-FAMILY TRANSCRIPTIONAL REGULATOR"/>
    <property type="match status" value="1"/>
</dbReference>
<dbReference type="InterPro" id="IPR009057">
    <property type="entry name" value="Homeodomain-like_sf"/>
</dbReference>
<evidence type="ECO:0000313" key="6">
    <source>
        <dbReference type="EMBL" id="REH48592.1"/>
    </source>
</evidence>
<dbReference type="EMBL" id="QUNO01000005">
    <property type="protein sequence ID" value="REH48592.1"/>
    <property type="molecule type" value="Genomic_DNA"/>
</dbReference>
<feature type="domain" description="HTH tetR-type" evidence="5">
    <location>
        <begin position="9"/>
        <end position="69"/>
    </location>
</feature>
<dbReference type="SUPFAM" id="SSF46689">
    <property type="entry name" value="Homeodomain-like"/>
    <property type="match status" value="1"/>
</dbReference>
<dbReference type="Pfam" id="PF00440">
    <property type="entry name" value="TetR_N"/>
    <property type="match status" value="1"/>
</dbReference>
<keyword evidence="3" id="KW-0804">Transcription</keyword>
<dbReference type="Pfam" id="PF16859">
    <property type="entry name" value="TetR_C_11"/>
    <property type="match status" value="1"/>
</dbReference>
<dbReference type="Proteomes" id="UP000256269">
    <property type="component" value="Unassembled WGS sequence"/>
</dbReference>
<organism evidence="6 7">
    <name type="scientific">Kutzneria buriramensis</name>
    <dbReference type="NCBI Taxonomy" id="1045776"/>
    <lineage>
        <taxon>Bacteria</taxon>
        <taxon>Bacillati</taxon>
        <taxon>Actinomycetota</taxon>
        <taxon>Actinomycetes</taxon>
        <taxon>Pseudonocardiales</taxon>
        <taxon>Pseudonocardiaceae</taxon>
        <taxon>Kutzneria</taxon>
    </lineage>
</organism>
<dbReference type="InterPro" id="IPR001647">
    <property type="entry name" value="HTH_TetR"/>
</dbReference>